<dbReference type="GO" id="GO:0016787">
    <property type="term" value="F:hydrolase activity"/>
    <property type="evidence" value="ECO:0007669"/>
    <property type="project" value="UniProtKB-UniRule"/>
</dbReference>
<feature type="active site" description="Proton acceptor" evidence="4">
    <location>
        <position position="164"/>
    </location>
</feature>
<evidence type="ECO:0000259" key="5">
    <source>
        <dbReference type="PROSITE" id="PS51635"/>
    </source>
</evidence>
<dbReference type="InterPro" id="IPR002641">
    <property type="entry name" value="PNPLA_dom"/>
</dbReference>
<feature type="active site" description="Nucleophile" evidence="4">
    <location>
        <position position="48"/>
    </location>
</feature>
<feature type="domain" description="PNPLA" evidence="5">
    <location>
        <begin position="15"/>
        <end position="177"/>
    </location>
</feature>
<keyword evidence="1 4" id="KW-0378">Hydrolase</keyword>
<dbReference type="InterPro" id="IPR016035">
    <property type="entry name" value="Acyl_Trfase/lysoPLipase"/>
</dbReference>
<proteinExistence type="predicted"/>
<comment type="caution">
    <text evidence="4">Lacks conserved residue(s) required for the propagation of feature annotation.</text>
</comment>
<feature type="short sequence motif" description="DGA/G" evidence="4">
    <location>
        <begin position="164"/>
        <end position="166"/>
    </location>
</feature>
<dbReference type="PANTHER" id="PTHR14226">
    <property type="entry name" value="NEUROPATHY TARGET ESTERASE/SWISS CHEESE D.MELANOGASTER"/>
    <property type="match status" value="1"/>
</dbReference>
<dbReference type="Gene3D" id="3.40.1090.10">
    <property type="entry name" value="Cytosolic phospholipase A2 catalytic domain"/>
    <property type="match status" value="2"/>
</dbReference>
<organism evidence="6 7">
    <name type="scientific">Leptonema illini</name>
    <dbReference type="NCBI Taxonomy" id="183"/>
    <lineage>
        <taxon>Bacteria</taxon>
        <taxon>Pseudomonadati</taxon>
        <taxon>Spirochaetota</taxon>
        <taxon>Spirochaetia</taxon>
        <taxon>Leptospirales</taxon>
        <taxon>Leptospiraceae</taxon>
        <taxon>Leptonema</taxon>
    </lineage>
</organism>
<evidence type="ECO:0000313" key="7">
    <source>
        <dbReference type="Proteomes" id="UP000460298"/>
    </source>
</evidence>
<reference evidence="6 7" key="1">
    <citation type="submission" date="2019-10" db="EMBL/GenBank/DDBJ databases">
        <title>Extracellular Electron Transfer in a Candidatus Methanoperedens spp. Enrichment Culture.</title>
        <authorList>
            <person name="Berger S."/>
            <person name="Rangel Shaw D."/>
            <person name="Berben T."/>
            <person name="In 'T Zandt M."/>
            <person name="Frank J."/>
            <person name="Reimann J."/>
            <person name="Jetten M.S.M."/>
            <person name="Welte C.U."/>
        </authorList>
    </citation>
    <scope>NUCLEOTIDE SEQUENCE [LARGE SCALE GENOMIC DNA]</scope>
    <source>
        <strain evidence="6">SB12</strain>
    </source>
</reference>
<evidence type="ECO:0000256" key="1">
    <source>
        <dbReference type="ARBA" id="ARBA00022801"/>
    </source>
</evidence>
<keyword evidence="2 4" id="KW-0442">Lipid degradation</keyword>
<sequence length="294" mass="31809">MRLAGFKIGRPVIGIALGSGSARGWAHIGVLRALAEEGIRPKIVTGTSAGGVVAAFYAASALDNLEEFVRNYKGFGSTIAHLDFGLGNAGMITGKRWLANFLEAYLPVRDFRQLTLPLGMVATDLISMKEVHITSGPLIPAIRSTVAVPGFFTPLEYGNMMLADGGMLNPVPVDLARALGADIVIAVDLNANLSSTVPDSLADVVHRSIETMMNRVREANMAHMKAEITIAPNLNSVGFLDFHEGETSIAEGYRATIEMIPEIRRQLNKPVRRLRSVLPREDVLHREIGSWKSP</sequence>
<dbReference type="SUPFAM" id="SSF52151">
    <property type="entry name" value="FabD/lysophospholipase-like"/>
    <property type="match status" value="1"/>
</dbReference>
<name>A0A833H3X6_9LEPT</name>
<dbReference type="GO" id="GO:0016042">
    <property type="term" value="P:lipid catabolic process"/>
    <property type="evidence" value="ECO:0007669"/>
    <property type="project" value="UniProtKB-UniRule"/>
</dbReference>
<dbReference type="EMBL" id="WBUI01000003">
    <property type="protein sequence ID" value="KAB2934292.1"/>
    <property type="molecule type" value="Genomic_DNA"/>
</dbReference>
<evidence type="ECO:0000313" key="6">
    <source>
        <dbReference type="EMBL" id="KAB2934292.1"/>
    </source>
</evidence>
<dbReference type="Pfam" id="PF01734">
    <property type="entry name" value="Patatin"/>
    <property type="match status" value="1"/>
</dbReference>
<evidence type="ECO:0000256" key="4">
    <source>
        <dbReference type="PROSITE-ProRule" id="PRU01161"/>
    </source>
</evidence>
<evidence type="ECO:0000256" key="3">
    <source>
        <dbReference type="ARBA" id="ARBA00023098"/>
    </source>
</evidence>
<gene>
    <name evidence="6" type="ORF">F9K24_04500</name>
</gene>
<feature type="short sequence motif" description="GXSXG" evidence="4">
    <location>
        <begin position="46"/>
        <end position="50"/>
    </location>
</feature>
<dbReference type="PROSITE" id="PS51635">
    <property type="entry name" value="PNPLA"/>
    <property type="match status" value="1"/>
</dbReference>
<comment type="caution">
    <text evidence="6">The sequence shown here is derived from an EMBL/GenBank/DDBJ whole genome shotgun (WGS) entry which is preliminary data.</text>
</comment>
<accession>A0A833H3X6</accession>
<dbReference type="PANTHER" id="PTHR14226:SF76">
    <property type="entry name" value="NTE FAMILY PROTEIN RSSA"/>
    <property type="match status" value="1"/>
</dbReference>
<protein>
    <submittedName>
        <fullName evidence="6">Patatin</fullName>
    </submittedName>
</protein>
<dbReference type="AlphaFoldDB" id="A0A833H3X6"/>
<dbReference type="InterPro" id="IPR050301">
    <property type="entry name" value="NTE"/>
</dbReference>
<evidence type="ECO:0000256" key="2">
    <source>
        <dbReference type="ARBA" id="ARBA00022963"/>
    </source>
</evidence>
<dbReference type="Proteomes" id="UP000460298">
    <property type="component" value="Unassembled WGS sequence"/>
</dbReference>
<keyword evidence="3 4" id="KW-0443">Lipid metabolism</keyword>